<dbReference type="GO" id="GO:0048255">
    <property type="term" value="P:mRNA stabilization"/>
    <property type="evidence" value="ECO:0007669"/>
    <property type="project" value="InterPro"/>
</dbReference>
<dbReference type="InterPro" id="IPR045180">
    <property type="entry name" value="La_dom_prot"/>
</dbReference>
<dbReference type="EMBL" id="HAAD01003138">
    <property type="protein sequence ID" value="CDG69370.1"/>
    <property type="molecule type" value="mRNA"/>
</dbReference>
<feature type="compositionally biased region" description="Basic and acidic residues" evidence="3">
    <location>
        <begin position="1"/>
        <end position="23"/>
    </location>
</feature>
<dbReference type="PROSITE" id="PS50961">
    <property type="entry name" value="HTH_LA"/>
    <property type="match status" value="1"/>
</dbReference>
<feature type="compositionally biased region" description="Polar residues" evidence="3">
    <location>
        <begin position="131"/>
        <end position="143"/>
    </location>
</feature>
<accession>T2MBT3</accession>
<feature type="compositionally biased region" description="Low complexity" evidence="3">
    <location>
        <begin position="91"/>
        <end position="104"/>
    </location>
</feature>
<dbReference type="InterPro" id="IPR006607">
    <property type="entry name" value="DM15"/>
</dbReference>
<name>T2MBT3_HYDVU</name>
<dbReference type="PANTHER" id="PTHR22792">
    <property type="entry name" value="LUPUS LA PROTEIN-RELATED"/>
    <property type="match status" value="1"/>
</dbReference>
<feature type="region of interest" description="Disordered" evidence="3">
    <location>
        <begin position="91"/>
        <end position="171"/>
    </location>
</feature>
<dbReference type="AlphaFoldDB" id="T2MBT3"/>
<evidence type="ECO:0000256" key="1">
    <source>
        <dbReference type="ARBA" id="ARBA00022884"/>
    </source>
</evidence>
<dbReference type="GO" id="GO:0045727">
    <property type="term" value="P:positive regulation of translation"/>
    <property type="evidence" value="ECO:0007669"/>
    <property type="project" value="TreeGrafter"/>
</dbReference>
<feature type="compositionally biased region" description="Basic residues" evidence="3">
    <location>
        <begin position="147"/>
        <end position="166"/>
    </location>
</feature>
<reference evidence="5" key="1">
    <citation type="journal article" date="2013" name="Genome Biol. Evol.">
        <title>Punctuated emergences of genetic and phenotypic innovations in eumetazoan, bilaterian, euteleostome, and hominidae ancestors.</title>
        <authorList>
            <person name="Wenger Y."/>
            <person name="Galliot B."/>
        </authorList>
    </citation>
    <scope>NUCLEOTIDE SEQUENCE</scope>
    <source>
        <tissue evidence="5">Whole animals</tissue>
    </source>
</reference>
<organism evidence="5">
    <name type="scientific">Hydra vulgaris</name>
    <name type="common">Hydra</name>
    <name type="synonym">Hydra attenuata</name>
    <dbReference type="NCBI Taxonomy" id="6087"/>
    <lineage>
        <taxon>Eukaryota</taxon>
        <taxon>Metazoa</taxon>
        <taxon>Cnidaria</taxon>
        <taxon>Hydrozoa</taxon>
        <taxon>Hydroidolina</taxon>
        <taxon>Anthoathecata</taxon>
        <taxon>Aplanulata</taxon>
        <taxon>Hydridae</taxon>
        <taxon>Hydra</taxon>
    </lineage>
</organism>
<keyword evidence="1 2" id="KW-0694">RNA-binding</keyword>
<feature type="compositionally biased region" description="Basic residues" evidence="3">
    <location>
        <begin position="114"/>
        <end position="124"/>
    </location>
</feature>
<dbReference type="InterPro" id="IPR006630">
    <property type="entry name" value="La_HTH"/>
</dbReference>
<dbReference type="InterPro" id="IPR036388">
    <property type="entry name" value="WH-like_DNA-bd_sf"/>
</dbReference>
<dbReference type="GO" id="GO:0010494">
    <property type="term" value="C:cytoplasmic stress granule"/>
    <property type="evidence" value="ECO:0007669"/>
    <property type="project" value="TreeGrafter"/>
</dbReference>
<dbReference type="OrthoDB" id="340227at2759"/>
<dbReference type="GO" id="GO:0005829">
    <property type="term" value="C:cytosol"/>
    <property type="evidence" value="ECO:0007669"/>
    <property type="project" value="TreeGrafter"/>
</dbReference>
<dbReference type="CDD" id="cd07323">
    <property type="entry name" value="LAM"/>
    <property type="match status" value="1"/>
</dbReference>
<protein>
    <submittedName>
        <fullName evidence="5">La-related protein 1</fullName>
    </submittedName>
</protein>
<sequence>MVEIKAESKKDSNTKHSVKESNKKSGFIDPGDKTGKEIVHDKNTPSTKNVWKKAGADHVGVGNYIKQIEVLSLEEPNTKTQESVDCLIWPSLDSSTDSTKNTTSPPGPSPKGTPNKRKGFKKKWTPLPIDPTTQDLDNVSSEYSRGRTSRGRVRGRGRGGRGRGRGGRVSAGYEEQNGFYVTPDGLFVPQQHGGFYAEEPVQPITTIVDKTVLKDLIRKQIEYYFSEENLIGDFFLRQQMRSDGSIPIEMIANFNRIKKLTTDYSLILEALSLSTEVNCDGHSVKAKFQPEKWPIVSPTLDVAIEKLSPDPKTPTKNDLITKNDIPTKNDPIALKEDKNTEKVKDEFIPNFMKNKKSAEEWVEVRRRSGSLKKKEESDFVDSREELDFKFDEEVPSSKKQTVPAEKKSYADDWSDDSDDELDDYEIGKIVIVTQTPPPPKKYDRTGNFTNRAKISQELAHMISDGLYYYEQDLLEEDNDLSYINRKVELSSSTGNVGLISAKDFKQLKQRAYDSDIDDYQEAPNIKKAHSLTFSSSVMDDSSDRKVSASLKIREISTNILSLSSLHVDAPEFKPRPRANTTPLSSSLPSTVSDFRGNKSYRKIHELRTKRVSNKKNFPRFYPAIEKEDQGSKPPRLHKSKYSSNPTVEQHVGWLFSPKAKKIRSRHNSNSSDAGCGASPHLNTLSSSFGSTGSIGSGSIPHFEHPSHSLLKENNFVQHVYYKYYTKCLKERKKVGFGQSQEMNTLFRFWSFFLRSHFNKKMYSEFKQYAVEDAAAGHRYGIECLFRYYSYGLEHRFKPDLYKDFQEEVMKDYQMGNLYGLEKFWAFLKYYKGKVKFEVDIELSTILENFKNVDDFRREASRLNEEKKNLLKTKKDDDSSSTKLTSEEENRKILDEEEKNKMNRSKIMDEKLHKEEIKDHIKLKIGKKKSDGNQSNSNQRKHKDEKPFKKPTEGKKTDTNIQKAKENKN</sequence>
<dbReference type="PANTHER" id="PTHR22792:SF132">
    <property type="entry name" value="LA-RELATED PROTEIN 1"/>
    <property type="match status" value="1"/>
</dbReference>
<evidence type="ECO:0000313" key="5">
    <source>
        <dbReference type="EMBL" id="CDG69370.1"/>
    </source>
</evidence>
<gene>
    <name evidence="5" type="primary">LARP1</name>
</gene>
<evidence type="ECO:0000256" key="3">
    <source>
        <dbReference type="SAM" id="MobiDB-lite"/>
    </source>
</evidence>
<evidence type="ECO:0000256" key="2">
    <source>
        <dbReference type="PROSITE-ProRule" id="PRU00332"/>
    </source>
</evidence>
<feature type="compositionally biased region" description="Basic and acidic residues" evidence="3">
    <location>
        <begin position="30"/>
        <end position="43"/>
    </location>
</feature>
<dbReference type="SMART" id="SM00684">
    <property type="entry name" value="DM15"/>
    <property type="match status" value="3"/>
</dbReference>
<feature type="region of interest" description="Disordered" evidence="3">
    <location>
        <begin position="1"/>
        <end position="51"/>
    </location>
</feature>
<dbReference type="Gene3D" id="1.10.10.10">
    <property type="entry name" value="Winged helix-like DNA-binding domain superfamily/Winged helix DNA-binding domain"/>
    <property type="match status" value="1"/>
</dbReference>
<dbReference type="Pfam" id="PF21071">
    <property type="entry name" value="LARP1_HEAT"/>
    <property type="match status" value="1"/>
</dbReference>
<proteinExistence type="evidence at transcript level"/>
<dbReference type="SUPFAM" id="SSF46785">
    <property type="entry name" value="Winged helix' DNA-binding domain"/>
    <property type="match status" value="1"/>
</dbReference>
<dbReference type="Pfam" id="PF05383">
    <property type="entry name" value="La"/>
    <property type="match status" value="1"/>
</dbReference>
<dbReference type="SMART" id="SM00715">
    <property type="entry name" value="LA"/>
    <property type="match status" value="1"/>
</dbReference>
<feature type="compositionally biased region" description="Basic and acidic residues" evidence="3">
    <location>
        <begin position="870"/>
        <end position="921"/>
    </location>
</feature>
<feature type="domain" description="HTH La-type RNA-binding" evidence="4">
    <location>
        <begin position="207"/>
        <end position="297"/>
    </location>
</feature>
<evidence type="ECO:0000259" key="4">
    <source>
        <dbReference type="PROSITE" id="PS50961"/>
    </source>
</evidence>
<feature type="region of interest" description="Disordered" evidence="3">
    <location>
        <begin position="392"/>
        <end position="417"/>
    </location>
</feature>
<feature type="region of interest" description="Disordered" evidence="3">
    <location>
        <begin position="870"/>
        <end position="968"/>
    </location>
</feature>
<dbReference type="GO" id="GO:0000339">
    <property type="term" value="F:RNA cap binding"/>
    <property type="evidence" value="ECO:0007669"/>
    <property type="project" value="InterPro"/>
</dbReference>
<feature type="compositionally biased region" description="Basic and acidic residues" evidence="3">
    <location>
        <begin position="941"/>
        <end position="968"/>
    </location>
</feature>
<dbReference type="InterPro" id="IPR036390">
    <property type="entry name" value="WH_DNA-bd_sf"/>
</dbReference>